<keyword evidence="1" id="KW-0479">Metal-binding</keyword>
<dbReference type="GO" id="GO:0005737">
    <property type="term" value="C:cytoplasm"/>
    <property type="evidence" value="ECO:0007669"/>
    <property type="project" value="TreeGrafter"/>
</dbReference>
<dbReference type="SUPFAM" id="SSF55811">
    <property type="entry name" value="Nudix"/>
    <property type="match status" value="1"/>
</dbReference>
<dbReference type="GO" id="GO:0046872">
    <property type="term" value="F:metal ion binding"/>
    <property type="evidence" value="ECO:0007669"/>
    <property type="project" value="UniProtKB-KW"/>
</dbReference>
<feature type="region of interest" description="Disordered" evidence="3">
    <location>
        <begin position="222"/>
        <end position="268"/>
    </location>
</feature>
<dbReference type="PANTHER" id="PTHR12629:SF0">
    <property type="entry name" value="DIPHOSPHOINOSITOL-POLYPHOSPHATE DIPHOSPHATASE"/>
    <property type="match status" value="1"/>
</dbReference>
<feature type="region of interest" description="Disordered" evidence="3">
    <location>
        <begin position="1"/>
        <end position="23"/>
    </location>
</feature>
<feature type="compositionally biased region" description="Polar residues" evidence="3">
    <location>
        <begin position="228"/>
        <end position="239"/>
    </location>
</feature>
<feature type="domain" description="Nudix hydrolase" evidence="4">
    <location>
        <begin position="140"/>
        <end position="263"/>
    </location>
</feature>
<evidence type="ECO:0000256" key="3">
    <source>
        <dbReference type="SAM" id="MobiDB-lite"/>
    </source>
</evidence>
<evidence type="ECO:0000313" key="5">
    <source>
        <dbReference type="EMBL" id="CAD9300304.1"/>
    </source>
</evidence>
<dbReference type="GO" id="GO:0016787">
    <property type="term" value="F:hydrolase activity"/>
    <property type="evidence" value="ECO:0007669"/>
    <property type="project" value="UniProtKB-KW"/>
</dbReference>
<feature type="compositionally biased region" description="Polar residues" evidence="3">
    <location>
        <begin position="13"/>
        <end position="23"/>
    </location>
</feature>
<dbReference type="AlphaFoldDB" id="A0A7S1VHN0"/>
<proteinExistence type="predicted"/>
<reference evidence="5" key="1">
    <citation type="submission" date="2021-01" db="EMBL/GenBank/DDBJ databases">
        <authorList>
            <person name="Corre E."/>
            <person name="Pelletier E."/>
            <person name="Niang G."/>
            <person name="Scheremetjew M."/>
            <person name="Finn R."/>
            <person name="Kale V."/>
            <person name="Holt S."/>
            <person name="Cochrane G."/>
            <person name="Meng A."/>
            <person name="Brown T."/>
            <person name="Cohen L."/>
        </authorList>
    </citation>
    <scope>NUCLEOTIDE SEQUENCE</scope>
    <source>
        <strain evidence="5">CCMP 410</strain>
    </source>
</reference>
<evidence type="ECO:0000259" key="4">
    <source>
        <dbReference type="PROSITE" id="PS51462"/>
    </source>
</evidence>
<evidence type="ECO:0000256" key="2">
    <source>
        <dbReference type="ARBA" id="ARBA00022801"/>
    </source>
</evidence>
<dbReference type="InterPro" id="IPR015797">
    <property type="entry name" value="NUDIX_hydrolase-like_dom_sf"/>
</dbReference>
<name>A0A7S1VHN0_9STRA</name>
<organism evidence="5">
    <name type="scientific">Grammatophora oceanica</name>
    <dbReference type="NCBI Taxonomy" id="210454"/>
    <lineage>
        <taxon>Eukaryota</taxon>
        <taxon>Sar</taxon>
        <taxon>Stramenopiles</taxon>
        <taxon>Ochrophyta</taxon>
        <taxon>Bacillariophyta</taxon>
        <taxon>Fragilariophyceae</taxon>
        <taxon>Fragilariophycidae</taxon>
        <taxon>Rhabdonematales</taxon>
        <taxon>Grammatophoraceae</taxon>
        <taxon>Grammatophora</taxon>
    </lineage>
</organism>
<dbReference type="PANTHER" id="PTHR12629">
    <property type="entry name" value="DIPHOSPHOINOSITOL POLYPHOSPHATE PHOSPHOHYDROLASE"/>
    <property type="match status" value="1"/>
</dbReference>
<gene>
    <name evidence="5" type="ORF">GOCE00092_LOCUS21357</name>
</gene>
<accession>A0A7S1VHN0</accession>
<dbReference type="EMBL" id="HBGK01040919">
    <property type="protein sequence ID" value="CAD9300304.1"/>
    <property type="molecule type" value="Transcribed_RNA"/>
</dbReference>
<dbReference type="PROSITE" id="PS51462">
    <property type="entry name" value="NUDIX"/>
    <property type="match status" value="1"/>
</dbReference>
<evidence type="ECO:0000256" key="1">
    <source>
        <dbReference type="ARBA" id="ARBA00022723"/>
    </source>
</evidence>
<dbReference type="Gene3D" id="3.90.79.10">
    <property type="entry name" value="Nucleoside Triphosphate Pyrophosphohydrolase"/>
    <property type="match status" value="1"/>
</dbReference>
<keyword evidence="2" id="KW-0378">Hydrolase</keyword>
<protein>
    <recommendedName>
        <fullName evidence="4">Nudix hydrolase domain-containing protein</fullName>
    </recommendedName>
</protein>
<feature type="compositionally biased region" description="Basic and acidic residues" evidence="3">
    <location>
        <begin position="243"/>
        <end position="254"/>
    </location>
</feature>
<feature type="compositionally biased region" description="Basic and acidic residues" evidence="3">
    <location>
        <begin position="1"/>
        <end position="12"/>
    </location>
</feature>
<dbReference type="InterPro" id="IPR000086">
    <property type="entry name" value="NUDIX_hydrolase_dom"/>
</dbReference>
<dbReference type="Pfam" id="PF00293">
    <property type="entry name" value="NUDIX"/>
    <property type="match status" value="1"/>
</dbReference>
<sequence>MLVHQRMTEDQPHNGQTIDNGDQNTMMIHTTTSMANTSPIASSGPKHIKAPVCNLPEMLEQATRTTEISKLLCSKETMRHLNPGTPTSSCCSPTVTAAVKVFEGDSCEKEGVNAMILTRQVSRQGRESQRWDTDEKTNSMVRLVTGCVPILSNGQILFVSASRKPEWILPKGGWETDETMEVSAIRECFEEAGVVGVVGPKLSEVEYETRKGKKRRLELEGLLKKQTKSQSEGSSSNLVPVSEDERPAPVKTEEASILPTSPNGKPPRAAHLMSDAAVDMIRGAANPLSNMGQMDETLSVVSDASNGHTHAKLTLFPLYVTDVKDKWPESGRLRRAMDIDEAIAMLESRPEFRKPLQEVKARGLHLLTNRR</sequence>
<dbReference type="GO" id="GO:0005634">
    <property type="term" value="C:nucleus"/>
    <property type="evidence" value="ECO:0007669"/>
    <property type="project" value="TreeGrafter"/>
</dbReference>